<dbReference type="GO" id="GO:0008757">
    <property type="term" value="F:S-adenosylmethionine-dependent methyltransferase activity"/>
    <property type="evidence" value="ECO:0007669"/>
    <property type="project" value="InterPro"/>
</dbReference>
<dbReference type="Proteomes" id="UP000192491">
    <property type="component" value="Unassembled WGS sequence"/>
</dbReference>
<dbReference type="InterPro" id="IPR050508">
    <property type="entry name" value="Methyltransf_Superfamily"/>
</dbReference>
<proteinExistence type="predicted"/>
<dbReference type="SUPFAM" id="SSF53335">
    <property type="entry name" value="S-adenosyl-L-methionine-dependent methyltransferases"/>
    <property type="match status" value="1"/>
</dbReference>
<evidence type="ECO:0000259" key="1">
    <source>
        <dbReference type="Pfam" id="PF08241"/>
    </source>
</evidence>
<dbReference type="Gene3D" id="3.40.50.150">
    <property type="entry name" value="Vaccinia Virus protein VP39"/>
    <property type="match status" value="1"/>
</dbReference>
<dbReference type="InterPro" id="IPR029063">
    <property type="entry name" value="SAM-dependent_MTases_sf"/>
</dbReference>
<organism evidence="2 3">
    <name type="scientific">Thiothrix lacustris</name>
    <dbReference type="NCBI Taxonomy" id="525917"/>
    <lineage>
        <taxon>Bacteria</taxon>
        <taxon>Pseudomonadati</taxon>
        <taxon>Pseudomonadota</taxon>
        <taxon>Gammaproteobacteria</taxon>
        <taxon>Thiotrichales</taxon>
        <taxon>Thiotrichaceae</taxon>
        <taxon>Thiothrix</taxon>
    </lineage>
</organism>
<feature type="domain" description="Methyltransferase type 11" evidence="1">
    <location>
        <begin position="39"/>
        <end position="125"/>
    </location>
</feature>
<gene>
    <name evidence="2" type="ORF">BWK73_28170</name>
</gene>
<dbReference type="Pfam" id="PF08241">
    <property type="entry name" value="Methyltransf_11"/>
    <property type="match status" value="1"/>
</dbReference>
<dbReference type="PANTHER" id="PTHR42912:SF80">
    <property type="entry name" value="METHYLTRANSFERASE DOMAIN-CONTAINING PROTEIN"/>
    <property type="match status" value="1"/>
</dbReference>
<dbReference type="InterPro" id="IPR013216">
    <property type="entry name" value="Methyltransf_11"/>
</dbReference>
<sequence length="217" mass="23578">MNPADYDAWYNTPRGRWIEEVELALLWQLLAPAQEGQVLDVGCGTGWFTRQLAARLPGKVVGLDLDPAMLAYARSRGGGILYLEGDARSLPFPNASMDAVVSVAALCFVANWQRALAEMVRVARRRIVLGLLNRHSLLYLQKGLRGGSGAYRGAHWHTQDEVLRALADLPVTNVQTCTAIFLPSGTPLAHWLENNLPTRLPVGGFLAVAADVVAPSP</sequence>
<accession>A0A1Y1QKC2</accession>
<name>A0A1Y1QKC2_9GAMM</name>
<dbReference type="EMBL" id="MTEJ01000209">
    <property type="protein sequence ID" value="OQX07443.1"/>
    <property type="molecule type" value="Genomic_DNA"/>
</dbReference>
<dbReference type="CDD" id="cd02440">
    <property type="entry name" value="AdoMet_MTases"/>
    <property type="match status" value="1"/>
</dbReference>
<evidence type="ECO:0000313" key="3">
    <source>
        <dbReference type="Proteomes" id="UP000192491"/>
    </source>
</evidence>
<reference evidence="2 3" key="1">
    <citation type="submission" date="2017-01" db="EMBL/GenBank/DDBJ databases">
        <title>Novel large sulfur bacteria in the metagenomes of groundwater-fed chemosynthetic microbial mats in the Lake Huron basin.</title>
        <authorList>
            <person name="Sharrar A.M."/>
            <person name="Flood B.E."/>
            <person name="Bailey J.V."/>
            <person name="Jones D.S."/>
            <person name="Biddanda B."/>
            <person name="Ruberg S.A."/>
            <person name="Marcus D.N."/>
            <person name="Dick G.J."/>
        </authorList>
    </citation>
    <scope>NUCLEOTIDE SEQUENCE [LARGE SCALE GENOMIC DNA]</scope>
    <source>
        <strain evidence="2">A8</strain>
    </source>
</reference>
<dbReference type="PANTHER" id="PTHR42912">
    <property type="entry name" value="METHYLTRANSFERASE"/>
    <property type="match status" value="1"/>
</dbReference>
<dbReference type="AlphaFoldDB" id="A0A1Y1QKC2"/>
<evidence type="ECO:0000313" key="2">
    <source>
        <dbReference type="EMBL" id="OQX07443.1"/>
    </source>
</evidence>
<comment type="caution">
    <text evidence="2">The sequence shown here is derived from an EMBL/GenBank/DDBJ whole genome shotgun (WGS) entry which is preliminary data.</text>
</comment>
<protein>
    <recommendedName>
        <fullName evidence="1">Methyltransferase type 11 domain-containing protein</fullName>
    </recommendedName>
</protein>